<dbReference type="PANTHER" id="PTHR42792">
    <property type="entry name" value="FLAGELLIN"/>
    <property type="match status" value="1"/>
</dbReference>
<keyword evidence="8" id="KW-1185">Reference proteome</keyword>
<dbReference type="PANTHER" id="PTHR42792:SF1">
    <property type="entry name" value="FLAGELLAR HOOK-ASSOCIATED PROTEIN 3"/>
    <property type="match status" value="1"/>
</dbReference>
<evidence type="ECO:0000256" key="5">
    <source>
        <dbReference type="ARBA" id="ARBA00023143"/>
    </source>
</evidence>
<dbReference type="GO" id="GO:0009424">
    <property type="term" value="C:bacterial-type flagellum hook"/>
    <property type="evidence" value="ECO:0007669"/>
    <property type="project" value="InterPro"/>
</dbReference>
<protein>
    <submittedName>
        <fullName evidence="7">Flagellar hook-associated protein 3</fullName>
    </submittedName>
</protein>
<evidence type="ECO:0000259" key="6">
    <source>
        <dbReference type="Pfam" id="PF00669"/>
    </source>
</evidence>
<evidence type="ECO:0000256" key="2">
    <source>
        <dbReference type="ARBA" id="ARBA00004613"/>
    </source>
</evidence>
<sequence length="408" mass="43990">MRISFNQKYEQSLSAILRAQDKLLTASAQLEKQTKILTPADDPSGSARVVALDQQITQTDQYQANSIGLKNSLNIEETVLSGIRKSMDQARLLTVSLGSGAYSQLDRSAVAKQLENIRAEIFDLMNQKDANGGYLFSGFQEQTQSYSLDVATGYYQFNGDEGQKSLQVSPTVALPSNDSGKNIFEDVNARNKTTAPVAGGGVASAKIVVKDQSAFDQFYLKNYDGVTAANNNYRVQIAAGNTYEVFRNGASLTPAVTGSFVPGEPISFKGLTITANGAAPGTVDFSLPAPRKSNILNTLTDIINSVEKNSESGDILAEKIADTLVQIDSAALKVDGTVSAIGGRQNSIDNIFDSNEDLQLSNKKYRADIYEVDYASAITELTKQETALEAVQATFNKVTGTSLFDYIR</sequence>
<reference evidence="7 8" key="1">
    <citation type="submission" date="2019-01" db="EMBL/GenBank/DDBJ databases">
        <authorList>
            <person name="Chen W.-M."/>
        </authorList>
    </citation>
    <scope>NUCLEOTIDE SEQUENCE [LARGE SCALE GENOMIC DNA]</scope>
    <source>
        <strain evidence="7 8">KYPC3</strain>
    </source>
</reference>
<dbReference type="NCBIfam" id="TIGR02550">
    <property type="entry name" value="flagell_flgL"/>
    <property type="match status" value="1"/>
</dbReference>
<dbReference type="RefSeq" id="WP_127700152.1">
    <property type="nucleotide sequence ID" value="NZ_SACS01000017.1"/>
</dbReference>
<dbReference type="AlphaFoldDB" id="A0A437QJ80"/>
<comment type="similarity">
    <text evidence="3">Belongs to the bacterial flagellin family.</text>
</comment>
<dbReference type="SUPFAM" id="SSF64518">
    <property type="entry name" value="Phase 1 flagellin"/>
    <property type="match status" value="1"/>
</dbReference>
<keyword evidence="4" id="KW-0964">Secreted</keyword>
<dbReference type="InterPro" id="IPR001029">
    <property type="entry name" value="Flagellin_N"/>
</dbReference>
<organism evidence="7 8">
    <name type="scientific">Rheinheimera riviphila</name>
    <dbReference type="NCBI Taxonomy" id="1834037"/>
    <lineage>
        <taxon>Bacteria</taxon>
        <taxon>Pseudomonadati</taxon>
        <taxon>Pseudomonadota</taxon>
        <taxon>Gammaproteobacteria</taxon>
        <taxon>Chromatiales</taxon>
        <taxon>Chromatiaceae</taxon>
        <taxon>Rheinheimera</taxon>
    </lineage>
</organism>
<keyword evidence="7" id="KW-0966">Cell projection</keyword>
<dbReference type="InterPro" id="IPR001492">
    <property type="entry name" value="Flagellin"/>
</dbReference>
<keyword evidence="7" id="KW-0969">Cilium</keyword>
<dbReference type="EMBL" id="SACS01000017">
    <property type="protein sequence ID" value="RVU34554.1"/>
    <property type="molecule type" value="Genomic_DNA"/>
</dbReference>
<comment type="subcellular location">
    <subcellularLocation>
        <location evidence="1">Bacterial flagellum</location>
    </subcellularLocation>
    <subcellularLocation>
        <location evidence="2">Secreted</location>
    </subcellularLocation>
</comment>
<dbReference type="Gene3D" id="1.20.1330.10">
    <property type="entry name" value="f41 fragment of flagellin, N-terminal domain"/>
    <property type="match status" value="1"/>
</dbReference>
<gene>
    <name evidence="7" type="primary">flgL</name>
    <name evidence="7" type="ORF">EOE67_15030</name>
</gene>
<evidence type="ECO:0000313" key="8">
    <source>
        <dbReference type="Proteomes" id="UP000283077"/>
    </source>
</evidence>
<proteinExistence type="inferred from homology"/>
<evidence type="ECO:0000256" key="3">
    <source>
        <dbReference type="ARBA" id="ARBA00005709"/>
    </source>
</evidence>
<name>A0A437QJ80_9GAMM</name>
<dbReference type="GO" id="GO:0071973">
    <property type="term" value="P:bacterial-type flagellum-dependent cell motility"/>
    <property type="evidence" value="ECO:0007669"/>
    <property type="project" value="InterPro"/>
</dbReference>
<dbReference type="Proteomes" id="UP000283077">
    <property type="component" value="Unassembled WGS sequence"/>
</dbReference>
<keyword evidence="7" id="KW-0282">Flagellum</keyword>
<dbReference type="Pfam" id="PF00669">
    <property type="entry name" value="Flagellin_N"/>
    <property type="match status" value="1"/>
</dbReference>
<dbReference type="GO" id="GO:0005198">
    <property type="term" value="F:structural molecule activity"/>
    <property type="evidence" value="ECO:0007669"/>
    <property type="project" value="InterPro"/>
</dbReference>
<evidence type="ECO:0000256" key="4">
    <source>
        <dbReference type="ARBA" id="ARBA00022525"/>
    </source>
</evidence>
<evidence type="ECO:0000313" key="7">
    <source>
        <dbReference type="EMBL" id="RVU34554.1"/>
    </source>
</evidence>
<dbReference type="GO" id="GO:0005576">
    <property type="term" value="C:extracellular region"/>
    <property type="evidence" value="ECO:0007669"/>
    <property type="project" value="UniProtKB-SubCell"/>
</dbReference>
<keyword evidence="5" id="KW-0975">Bacterial flagellum</keyword>
<dbReference type="OrthoDB" id="9768249at2"/>
<accession>A0A437QJ80</accession>
<evidence type="ECO:0000256" key="1">
    <source>
        <dbReference type="ARBA" id="ARBA00004365"/>
    </source>
</evidence>
<feature type="domain" description="Flagellin N-terminal" evidence="6">
    <location>
        <begin position="3"/>
        <end position="139"/>
    </location>
</feature>
<comment type="caution">
    <text evidence="7">The sequence shown here is derived from an EMBL/GenBank/DDBJ whole genome shotgun (WGS) entry which is preliminary data.</text>
</comment>
<dbReference type="InterPro" id="IPR013384">
    <property type="entry name" value="Flagell_FlgL"/>
</dbReference>